<dbReference type="AlphaFoldDB" id="A0A0L1I6S5"/>
<feature type="region of interest" description="Disordered" evidence="1">
    <location>
        <begin position="361"/>
        <end position="383"/>
    </location>
</feature>
<accession>A0A0L1I6S5</accession>
<feature type="compositionally biased region" description="Basic and acidic residues" evidence="1">
    <location>
        <begin position="60"/>
        <end position="76"/>
    </location>
</feature>
<protein>
    <recommendedName>
        <fullName evidence="4">Asparagine-rich antigen</fullName>
    </recommendedName>
</protein>
<evidence type="ECO:0008006" key="4">
    <source>
        <dbReference type="Google" id="ProtNLM"/>
    </source>
</evidence>
<reference evidence="3" key="1">
    <citation type="submission" date="2015-07" db="EMBL/GenBank/DDBJ databases">
        <title>Annotation of Plasmodium falciparum IGH-CR14.</title>
        <authorList>
            <consortium name="The Broad Institute Genome Sequencing Platform"/>
            <person name="Volkman S.K."/>
            <person name="Neafsey D.E."/>
            <person name="Dash A.P."/>
            <person name="Chitnis C.E."/>
            <person name="Hartl D.L."/>
            <person name="Young S.K."/>
            <person name="Zeng Q."/>
            <person name="Koehrsen M."/>
            <person name="Alvarado L."/>
            <person name="Berlin A."/>
            <person name="Borenstein D."/>
            <person name="Chapman S.B."/>
            <person name="Chen Z."/>
            <person name="Engels R."/>
            <person name="Freedman E."/>
            <person name="Gellesch M."/>
            <person name="Goldberg J."/>
            <person name="Griggs A."/>
            <person name="Gujja S."/>
            <person name="Heilman E.R."/>
            <person name="Heiman D.I."/>
            <person name="Howarth C."/>
            <person name="Jen D."/>
            <person name="Larson L."/>
            <person name="Mehta T."/>
            <person name="Neiman D."/>
            <person name="Park D."/>
            <person name="Pearson M."/>
            <person name="Roberts A."/>
            <person name="Saif S."/>
            <person name="Shea T."/>
            <person name="Shenoy N."/>
            <person name="Sisk P."/>
            <person name="Stolte C."/>
            <person name="Sykes S."/>
            <person name="Walk T."/>
            <person name="White J."/>
            <person name="Yandava C."/>
            <person name="Haas B."/>
            <person name="Henn M.R."/>
            <person name="Nusbaum C."/>
            <person name="Birren B."/>
        </authorList>
    </citation>
    <scope>NUCLEOTIDE SEQUENCE [LARGE SCALE GENOMIC DNA]</scope>
    <source>
        <strain evidence="3">IGH-CR14</strain>
    </source>
</reference>
<feature type="region of interest" description="Disordered" evidence="1">
    <location>
        <begin position="60"/>
        <end position="87"/>
    </location>
</feature>
<gene>
    <name evidence="2" type="ORF">PFMG_01347</name>
</gene>
<feature type="region of interest" description="Disordered" evidence="1">
    <location>
        <begin position="1"/>
        <end position="44"/>
    </location>
</feature>
<proteinExistence type="predicted"/>
<dbReference type="OrthoDB" id="372751at2759"/>
<evidence type="ECO:0000313" key="2">
    <source>
        <dbReference type="EMBL" id="KNG75187.1"/>
    </source>
</evidence>
<organism evidence="2 3">
    <name type="scientific">Plasmodium falciparum IGH-CR14</name>
    <dbReference type="NCBI Taxonomy" id="580059"/>
    <lineage>
        <taxon>Eukaryota</taxon>
        <taxon>Sar</taxon>
        <taxon>Alveolata</taxon>
        <taxon>Apicomplexa</taxon>
        <taxon>Aconoidasida</taxon>
        <taxon>Haemosporida</taxon>
        <taxon>Plasmodiidae</taxon>
        <taxon>Plasmodium</taxon>
        <taxon>Plasmodium (Laverania)</taxon>
    </lineage>
</organism>
<dbReference type="Proteomes" id="UP000054562">
    <property type="component" value="Unassembled WGS sequence"/>
</dbReference>
<feature type="compositionally biased region" description="Basic and acidic residues" evidence="1">
    <location>
        <begin position="27"/>
        <end position="42"/>
    </location>
</feature>
<sequence>MYNQNSQIKLQQNYKEERNQQMNKNNNIKERTLPMKKEEKKMPPLSHMFDSIVKIKKQVDSMKSRKEENNPKGFKKDNRKRRKPKYRFEKDKDGNICDFFMVCSSELKGIKKCRNVGLDLQMITVTDIQLTYHFVCKEHDTCEGSVIVIVDIISNNNIEIKGKGPLCINFNDFIDEKKKNTGNRFKWEYLDVCGNIQEGKDRATAMGYKYLNSSVTGKRYVRNFVCILNAQCNSRLRIIKDNETDKVWLELSGMNHEEHCPYSPHSVEGMFLNNKKNKNQIISSLGNDKFFTNNSNILNGVMLNNPNVMNAPHPFNKMNYNYHNMNPGLNNFNSFNNANYAFINMNYNDMNIGVNNNSDLNNNNTAATSNNNTHNNNNNNNSNYNPYFMNNYMNSKNHPLYLNSNNNYGNDIKMKILPPYMHHFNKAMKIIPEGSSCNVMNMSNGNNNMNQMSHMNDMNNMNNMNNTNSICNINNNSR</sequence>
<reference evidence="3" key="2">
    <citation type="submission" date="2015-07" db="EMBL/GenBank/DDBJ databases">
        <title>The genome sequence of Plasmodium falciparum IGH-CR14.</title>
        <authorList>
            <consortium name="The Broad Institute Genome Sequencing Platform"/>
            <person name="Volkman S.K."/>
            <person name="Neafsey D.E."/>
            <person name="Dash A.P."/>
            <person name="Chitnis C.E."/>
            <person name="Hartl D.L."/>
            <person name="Young S.K."/>
            <person name="Kodira C.D."/>
            <person name="Zeng Q."/>
            <person name="Koehrsen M."/>
            <person name="Godfrey P."/>
            <person name="Alvarado L."/>
            <person name="Berlin A."/>
            <person name="Borenstein D."/>
            <person name="Chen Z."/>
            <person name="Engels R."/>
            <person name="Freedman E."/>
            <person name="Gellesch M."/>
            <person name="Goldberg J."/>
            <person name="Griggs A."/>
            <person name="Gujja S."/>
            <person name="Heiman D."/>
            <person name="Hepburn T."/>
            <person name="Howarth C."/>
            <person name="Jen D."/>
            <person name="Larson L."/>
            <person name="Lewis B."/>
            <person name="Mehta T."/>
            <person name="Park D."/>
            <person name="Pearson M."/>
            <person name="Roberts A."/>
            <person name="Saif S."/>
            <person name="Shea T."/>
            <person name="Shenoy N."/>
            <person name="Sisk P."/>
            <person name="Stolte C."/>
            <person name="Sykes S."/>
            <person name="Walk T."/>
            <person name="White J."/>
            <person name="Yandava C."/>
            <person name="Wirth D.F."/>
            <person name="Nusbaum C."/>
            <person name="Birren B."/>
        </authorList>
    </citation>
    <scope>NUCLEOTIDE SEQUENCE [LARGE SCALE GENOMIC DNA]</scope>
    <source>
        <strain evidence="3">IGH-CR14</strain>
    </source>
</reference>
<feature type="compositionally biased region" description="Polar residues" evidence="1">
    <location>
        <begin position="1"/>
        <end position="13"/>
    </location>
</feature>
<evidence type="ECO:0000313" key="3">
    <source>
        <dbReference type="Proteomes" id="UP000054562"/>
    </source>
</evidence>
<evidence type="ECO:0000256" key="1">
    <source>
        <dbReference type="SAM" id="MobiDB-lite"/>
    </source>
</evidence>
<dbReference type="EMBL" id="GG665034">
    <property type="protein sequence ID" value="KNG75187.1"/>
    <property type="molecule type" value="Genomic_DNA"/>
</dbReference>
<name>A0A0L1I6S5_PLAFA</name>